<feature type="domain" description="Fibronectin type-III" evidence="1">
    <location>
        <begin position="20"/>
        <end position="119"/>
    </location>
</feature>
<sequence>TIQHRITVLPYEEPSTPDRAPTILSLNIDQSIVLLDQSITIKWRATDNETPVNNLIFHLQYSNHLTNWRDIKTDILNTNSYRWTPFIESEQNQIRIRAIDEAGNSSQWKESSFFTVKERLGELPIAPQLSLYSILNESKPEIHLSWKKFLILSQTIMRFTITFKRRQMPLISMVEP</sequence>
<dbReference type="Proteomes" id="UP000189670">
    <property type="component" value="Unassembled WGS sequence"/>
</dbReference>
<dbReference type="SUPFAM" id="SSF49265">
    <property type="entry name" value="Fibronectin type III"/>
    <property type="match status" value="1"/>
</dbReference>
<gene>
    <name evidence="2" type="ORF">OMM_11106</name>
</gene>
<proteinExistence type="predicted"/>
<dbReference type="Gene3D" id="2.60.40.10">
    <property type="entry name" value="Immunoglobulins"/>
    <property type="match status" value="1"/>
</dbReference>
<dbReference type="PROSITE" id="PS50853">
    <property type="entry name" value="FN3"/>
    <property type="match status" value="1"/>
</dbReference>
<dbReference type="InterPro" id="IPR003961">
    <property type="entry name" value="FN3_dom"/>
</dbReference>
<protein>
    <recommendedName>
        <fullName evidence="1">Fibronectin type-III domain-containing protein</fullName>
    </recommendedName>
</protein>
<evidence type="ECO:0000313" key="2">
    <source>
        <dbReference type="EMBL" id="ETR67887.1"/>
    </source>
</evidence>
<feature type="non-terminal residue" evidence="2">
    <location>
        <position position="1"/>
    </location>
</feature>
<dbReference type="InterPro" id="IPR036116">
    <property type="entry name" value="FN3_sf"/>
</dbReference>
<dbReference type="CDD" id="cd00063">
    <property type="entry name" value="FN3"/>
    <property type="match status" value="1"/>
</dbReference>
<accession>A0A1V1NZ60</accession>
<dbReference type="InterPro" id="IPR013783">
    <property type="entry name" value="Ig-like_fold"/>
</dbReference>
<name>A0A1V1NZ60_9BACT</name>
<comment type="caution">
    <text evidence="2">The sequence shown here is derived from an EMBL/GenBank/DDBJ whole genome shotgun (WGS) entry which is preliminary data.</text>
</comment>
<evidence type="ECO:0000313" key="3">
    <source>
        <dbReference type="Proteomes" id="UP000189670"/>
    </source>
</evidence>
<dbReference type="EMBL" id="ATBP01001169">
    <property type="protein sequence ID" value="ETR67887.1"/>
    <property type="molecule type" value="Genomic_DNA"/>
</dbReference>
<reference evidence="3" key="1">
    <citation type="submission" date="2012-11" db="EMBL/GenBank/DDBJ databases">
        <authorList>
            <person name="Lucero-Rivera Y.E."/>
            <person name="Tovar-Ramirez D."/>
        </authorList>
    </citation>
    <scope>NUCLEOTIDE SEQUENCE [LARGE SCALE GENOMIC DNA]</scope>
    <source>
        <strain evidence="3">Araruama</strain>
    </source>
</reference>
<evidence type="ECO:0000259" key="1">
    <source>
        <dbReference type="PROSITE" id="PS50853"/>
    </source>
</evidence>
<organism evidence="2 3">
    <name type="scientific">Candidatus Magnetoglobus multicellularis str. Araruama</name>
    <dbReference type="NCBI Taxonomy" id="890399"/>
    <lineage>
        <taxon>Bacteria</taxon>
        <taxon>Pseudomonadati</taxon>
        <taxon>Thermodesulfobacteriota</taxon>
        <taxon>Desulfobacteria</taxon>
        <taxon>Desulfobacterales</taxon>
        <taxon>Desulfobacteraceae</taxon>
        <taxon>Candidatus Magnetoglobus</taxon>
    </lineage>
</organism>
<dbReference type="AlphaFoldDB" id="A0A1V1NZ60"/>